<comment type="caution">
    <text evidence="2">The sequence shown here is derived from an EMBL/GenBank/DDBJ whole genome shotgun (WGS) entry which is preliminary data.</text>
</comment>
<protein>
    <submittedName>
        <fullName evidence="2">ROK family protein</fullName>
    </submittedName>
</protein>
<evidence type="ECO:0000256" key="1">
    <source>
        <dbReference type="ARBA" id="ARBA00006479"/>
    </source>
</evidence>
<dbReference type="Proteomes" id="UP001228636">
    <property type="component" value="Unassembled WGS sequence"/>
</dbReference>
<dbReference type="EMBL" id="JAUFQH010000015">
    <property type="protein sequence ID" value="MDN3620784.1"/>
    <property type="molecule type" value="Genomic_DNA"/>
</dbReference>
<comment type="similarity">
    <text evidence="1">Belongs to the ROK (NagC/XylR) family.</text>
</comment>
<evidence type="ECO:0000313" key="3">
    <source>
        <dbReference type="Proteomes" id="UP001228636"/>
    </source>
</evidence>
<organism evidence="2 3">
    <name type="scientific">Polaribacter sejongensis</name>
    <dbReference type="NCBI Taxonomy" id="985043"/>
    <lineage>
        <taxon>Bacteria</taxon>
        <taxon>Pseudomonadati</taxon>
        <taxon>Bacteroidota</taxon>
        <taxon>Flavobacteriia</taxon>
        <taxon>Flavobacteriales</taxon>
        <taxon>Flavobacteriaceae</taxon>
    </lineage>
</organism>
<evidence type="ECO:0000313" key="2">
    <source>
        <dbReference type="EMBL" id="MDN3620784.1"/>
    </source>
</evidence>
<accession>A0AAJ1VHV5</accession>
<dbReference type="SUPFAM" id="SSF53067">
    <property type="entry name" value="Actin-like ATPase domain"/>
    <property type="match status" value="1"/>
</dbReference>
<gene>
    <name evidence="2" type="ORF">QWY81_15065</name>
</gene>
<dbReference type="PANTHER" id="PTHR18964:SF149">
    <property type="entry name" value="BIFUNCTIONAL UDP-N-ACETYLGLUCOSAMINE 2-EPIMERASE_N-ACETYLMANNOSAMINE KINASE"/>
    <property type="match status" value="1"/>
</dbReference>
<dbReference type="InterPro" id="IPR043129">
    <property type="entry name" value="ATPase_NBD"/>
</dbReference>
<dbReference type="PANTHER" id="PTHR18964">
    <property type="entry name" value="ROK (REPRESSOR, ORF, KINASE) FAMILY"/>
    <property type="match status" value="1"/>
</dbReference>
<reference evidence="2 3" key="1">
    <citation type="journal article" date="2014" name="Int. J. Syst. Evol. Microbiol.">
        <title>Complete genome sequence of Corynebacterium casei LMG S-19264T (=DSM 44701T), isolated from a smear-ripened cheese.</title>
        <authorList>
            <consortium name="US DOE Joint Genome Institute (JGI-PGF)"/>
            <person name="Walter F."/>
            <person name="Albersmeier A."/>
            <person name="Kalinowski J."/>
            <person name="Ruckert C."/>
        </authorList>
    </citation>
    <scope>NUCLEOTIDE SEQUENCE [LARGE SCALE GENOMIC DNA]</scope>
    <source>
        <strain evidence="2 3">CECT 8670</strain>
    </source>
</reference>
<dbReference type="CDD" id="cd23763">
    <property type="entry name" value="ASKHA_ATPase_ROK"/>
    <property type="match status" value="1"/>
</dbReference>
<dbReference type="Pfam" id="PF00480">
    <property type="entry name" value="ROK"/>
    <property type="match status" value="1"/>
</dbReference>
<sequence>MKESKYSIGCDIGGSHICCTIIEVETGNVLEKSFVSMMVNHAEPKEVLIDTWAKAIIACKKQLPENSRFVGVGIAIPGPFNYEEGIGLFDNSNKKFIDLKDVNVKEALSKTLALPKDQIQFVNDATAFSLGCFWYGSGKGSNQMVAITLGTGFGSSFISKGKVIEEGDTVPENGYLWDKPFKEGIADDYFSTRWFVNSFNAVSDEEVKGVKRIAELAKLGNTDAVSLFNKFGHNLASCLSDYVINFNADVVVMGGNIAEAFDLFKPSLYSELRMRGIEIPFKVSILKESAAMLGAVTLFK</sequence>
<dbReference type="Gene3D" id="3.30.420.40">
    <property type="match status" value="2"/>
</dbReference>
<dbReference type="InterPro" id="IPR000600">
    <property type="entry name" value="ROK"/>
</dbReference>
<dbReference type="RefSeq" id="WP_261972492.1">
    <property type="nucleotide sequence ID" value="NZ_CP103460.1"/>
</dbReference>
<proteinExistence type="inferred from homology"/>
<name>A0AAJ1VHV5_9FLAO</name>
<dbReference type="AlphaFoldDB" id="A0AAJ1VHV5"/>